<dbReference type="Pfam" id="PF08513">
    <property type="entry name" value="LisH"/>
    <property type="match status" value="1"/>
</dbReference>
<accession>A0A168R5Q2</accession>
<keyword evidence="1" id="KW-0472">Membrane</keyword>
<dbReference type="Pfam" id="PF10607">
    <property type="entry name" value="CTLH"/>
    <property type="match status" value="1"/>
</dbReference>
<evidence type="ECO:0000313" key="3">
    <source>
        <dbReference type="EMBL" id="SAM06145.1"/>
    </source>
</evidence>
<gene>
    <name evidence="3" type="primary">ABSGL_12021.1 scaffold 12361</name>
</gene>
<evidence type="ECO:0000256" key="1">
    <source>
        <dbReference type="SAM" id="Phobius"/>
    </source>
</evidence>
<dbReference type="Proteomes" id="UP000078561">
    <property type="component" value="Unassembled WGS sequence"/>
</dbReference>
<dbReference type="OrthoDB" id="2415936at2759"/>
<dbReference type="InParanoid" id="A0A168R5Q2"/>
<dbReference type="SMART" id="SM00667">
    <property type="entry name" value="LisH"/>
    <property type="match status" value="1"/>
</dbReference>
<proteinExistence type="predicted"/>
<dbReference type="InterPro" id="IPR050618">
    <property type="entry name" value="Ubq-SigPath_Reg"/>
</dbReference>
<dbReference type="PROSITE" id="PS50896">
    <property type="entry name" value="LISH"/>
    <property type="match status" value="1"/>
</dbReference>
<sequence>MSGYNIIWVFIASVLASAVSYVATPKGVNQTTVGKDEWEQRLSKVVVEKQALNRLIMNYLVVEGFMEAAKEFSQESGLSPCVDLQSIQDRREIRHAVQSGDIDTAIDLVNDLNPEILDTNPELYFHLQQQRLIELIRMGDDEGALAFAADEMAPRGEEHPEFLQELERTMALLAFQDMQHSPVQDLLDPHQRLKTAQELNAAILTSQSREPLPKLPHLLKMLAWSQEQLDERMLYPRINDFVKADLVTQPPPLQRTISEFPLTDDSGL</sequence>
<organism evidence="3">
    <name type="scientific">Absidia glauca</name>
    <name type="common">Pin mould</name>
    <dbReference type="NCBI Taxonomy" id="4829"/>
    <lineage>
        <taxon>Eukaryota</taxon>
        <taxon>Fungi</taxon>
        <taxon>Fungi incertae sedis</taxon>
        <taxon>Mucoromycota</taxon>
        <taxon>Mucoromycotina</taxon>
        <taxon>Mucoromycetes</taxon>
        <taxon>Mucorales</taxon>
        <taxon>Cunninghamellaceae</taxon>
        <taxon>Absidia</taxon>
    </lineage>
</organism>
<dbReference type="InterPro" id="IPR006594">
    <property type="entry name" value="LisH"/>
</dbReference>
<keyword evidence="4" id="KW-1185">Reference proteome</keyword>
<dbReference type="SMART" id="SM00668">
    <property type="entry name" value="CTLH"/>
    <property type="match status" value="1"/>
</dbReference>
<name>A0A168R5Q2_ABSGL</name>
<dbReference type="STRING" id="4829.A0A168R5Q2"/>
<dbReference type="EMBL" id="LT554490">
    <property type="protein sequence ID" value="SAM06145.1"/>
    <property type="molecule type" value="Genomic_DNA"/>
</dbReference>
<protein>
    <recommendedName>
        <fullName evidence="2">CTLH domain-containing protein</fullName>
    </recommendedName>
</protein>
<dbReference type="OMA" id="KMILWAQ"/>
<dbReference type="AlphaFoldDB" id="A0A168R5Q2"/>
<feature type="transmembrane region" description="Helical" evidence="1">
    <location>
        <begin position="6"/>
        <end position="24"/>
    </location>
</feature>
<dbReference type="SMART" id="SM00757">
    <property type="entry name" value="CRA"/>
    <property type="match status" value="1"/>
</dbReference>
<dbReference type="InterPro" id="IPR024964">
    <property type="entry name" value="CTLH/CRA"/>
</dbReference>
<keyword evidence="1" id="KW-1133">Transmembrane helix</keyword>
<dbReference type="InterPro" id="IPR006595">
    <property type="entry name" value="CTLH_C"/>
</dbReference>
<dbReference type="PROSITE" id="PS50897">
    <property type="entry name" value="CTLH"/>
    <property type="match status" value="1"/>
</dbReference>
<evidence type="ECO:0000313" key="4">
    <source>
        <dbReference type="Proteomes" id="UP000078561"/>
    </source>
</evidence>
<evidence type="ECO:0000259" key="2">
    <source>
        <dbReference type="PROSITE" id="PS50897"/>
    </source>
</evidence>
<reference evidence="3" key="1">
    <citation type="submission" date="2016-04" db="EMBL/GenBank/DDBJ databases">
        <authorList>
            <person name="Evans L.H."/>
            <person name="Alamgir A."/>
            <person name="Owens N."/>
            <person name="Weber N.D."/>
            <person name="Virtaneva K."/>
            <person name="Barbian K."/>
            <person name="Babar A."/>
            <person name="Rosenke K."/>
        </authorList>
    </citation>
    <scope>NUCLEOTIDE SEQUENCE [LARGE SCALE GENOMIC DNA]</scope>
    <source>
        <strain evidence="3">CBS 101.48</strain>
    </source>
</reference>
<dbReference type="InterPro" id="IPR013144">
    <property type="entry name" value="CRA_dom"/>
</dbReference>
<dbReference type="PANTHER" id="PTHR12864">
    <property type="entry name" value="RAN BINDING PROTEIN 9-RELATED"/>
    <property type="match status" value="1"/>
</dbReference>
<dbReference type="FunCoup" id="A0A168R5Q2">
    <property type="interactions" value="750"/>
</dbReference>
<feature type="domain" description="CTLH" evidence="2">
    <location>
        <begin position="86"/>
        <end position="143"/>
    </location>
</feature>
<keyword evidence="1" id="KW-0812">Transmembrane</keyword>